<dbReference type="EMBL" id="JARBJD010000046">
    <property type="protein sequence ID" value="KAK2957480.1"/>
    <property type="molecule type" value="Genomic_DNA"/>
</dbReference>
<evidence type="ECO:0000313" key="3">
    <source>
        <dbReference type="EMBL" id="KAK2957480.1"/>
    </source>
</evidence>
<comment type="caution">
    <text evidence="3">The sequence shown here is derived from an EMBL/GenBank/DDBJ whole genome shotgun (WGS) entry which is preliminary data.</text>
</comment>
<accession>A0ABQ9Y165</accession>
<name>A0ABQ9Y165_9EUKA</name>
<dbReference type="Proteomes" id="UP001281761">
    <property type="component" value="Unassembled WGS sequence"/>
</dbReference>
<dbReference type="PANTHER" id="PTHR31318">
    <property type="entry name" value="EXPRESSED PROTEIN-RELATED"/>
    <property type="match status" value="1"/>
</dbReference>
<feature type="transmembrane region" description="Helical" evidence="1">
    <location>
        <begin position="1360"/>
        <end position="1386"/>
    </location>
</feature>
<protein>
    <submittedName>
        <fullName evidence="3">Uncharacterized protein</fullName>
    </submittedName>
</protein>
<evidence type="ECO:0000256" key="2">
    <source>
        <dbReference type="SAM" id="SignalP"/>
    </source>
</evidence>
<keyword evidence="1" id="KW-1133">Transmembrane helix</keyword>
<keyword evidence="1" id="KW-0812">Transmembrane</keyword>
<reference evidence="3 4" key="1">
    <citation type="journal article" date="2022" name="bioRxiv">
        <title>Genomics of Preaxostyla Flagellates Illuminates Evolutionary Transitions and the Path Towards Mitochondrial Loss.</title>
        <authorList>
            <person name="Novak L.V.F."/>
            <person name="Treitli S.C."/>
            <person name="Pyrih J."/>
            <person name="Halakuc P."/>
            <person name="Pipaliya S.V."/>
            <person name="Vacek V."/>
            <person name="Brzon O."/>
            <person name="Soukal P."/>
            <person name="Eme L."/>
            <person name="Dacks J.B."/>
            <person name="Karnkowska A."/>
            <person name="Elias M."/>
            <person name="Hampl V."/>
        </authorList>
    </citation>
    <scope>NUCLEOTIDE SEQUENCE [LARGE SCALE GENOMIC DNA]</scope>
    <source>
        <strain evidence="3">NAU3</strain>
        <tissue evidence="3">Gut</tissue>
    </source>
</reference>
<dbReference type="PANTHER" id="PTHR31318:SF2">
    <property type="entry name" value="PECTIN LYASE-LIKE FAMILY PROTEIN-RELATED"/>
    <property type="match status" value="1"/>
</dbReference>
<dbReference type="SUPFAM" id="SSF51126">
    <property type="entry name" value="Pectin lyase-like"/>
    <property type="match status" value="1"/>
</dbReference>
<keyword evidence="2" id="KW-0732">Signal</keyword>
<feature type="signal peptide" evidence="2">
    <location>
        <begin position="1"/>
        <end position="15"/>
    </location>
</feature>
<proteinExistence type="predicted"/>
<organism evidence="3 4">
    <name type="scientific">Blattamonas nauphoetae</name>
    <dbReference type="NCBI Taxonomy" id="2049346"/>
    <lineage>
        <taxon>Eukaryota</taxon>
        <taxon>Metamonada</taxon>
        <taxon>Preaxostyla</taxon>
        <taxon>Oxymonadida</taxon>
        <taxon>Blattamonas</taxon>
    </lineage>
</organism>
<feature type="chain" id="PRO_5047167014" evidence="2">
    <location>
        <begin position="16"/>
        <end position="1407"/>
    </location>
</feature>
<evidence type="ECO:0000256" key="1">
    <source>
        <dbReference type="SAM" id="Phobius"/>
    </source>
</evidence>
<keyword evidence="1" id="KW-0472">Membrane</keyword>
<keyword evidence="4" id="KW-1185">Reference proteome</keyword>
<sequence>MFFPLWLFVCHTVHSSYYVGSGGEDKLECGTQEDPCKTITGLLKNTELVKTNDIVIQDLITDFEIVIGVDDITLQGLLEEAIVPGISFLPPGEDDELIGLTLSGTNLVLKDLTFSPPQQSSNKLIQVTQNSIVSFTTCVFKSTGESLSFTKPFLTLEASSTTFSNCKINNLKTQKTSIIHITGGQTLFEGTVMKDIEMVSTEDDLLSSNLIKATLDNDDSLSFKNKCEFDYIILIGRGGAIAAVTLSGSAKVTIGDEEGSTKFTNVESRTRIAEESSYGGAFLFTLLKTDGILPVDPITVKDILCSLVGTDAQYGKFLFIMADGILKPTFVTNTFDVRFDTDTDVMYMVDNYESKLAEHPVPLRAYFLTEPESLHVSPNDPIDHERCGYVFLPCATIQYAQAQRKTKELGVCKLSLASRLQIAEPVTFDGKTQYSWKGTDNHPNQVNIADTGGPDSTGFFIDVTAAAAFELLDFRIVTFEDSRDGLFRIKAPSSFFTNCAVSFDTTVTKTHKFIMFSVVDETAVTFNQFEAKSAGFESALIRLSTGGSCEADKWTFDDITVTDEALIAGTAEKPEGDEKPPKVVISLSSFTNIRTDSTFMTPIITDLKGYNVEINDVKIFEKDSGVVANEWKDQHLMKFVQCEVTLNKLDLSGQMNGCFHVEDSRLDVSQSHFYQSGLFSIVGVVATTIASSNMTTQTGQDDSEVVQSFAEVVDNGQGGTLTINTFGLKNIRSQNPVFKVGKATNIRLTKMAVQNYGTSAEFGGVLHAQLEGATLTVEESTFQMVSSEHTVAGACLYIDMSRSKFVVEGERSLFQEVKMGGDNTKGSGIFLLMKDESTLSIPQNIQFFDNSASVGNFLYVDAGADSLAKIITKDTVPFITADTDFADVKGTGKEGTDIPLPLLVLPPPDVLEYDPTGIDNDICGFKQYPCKTLKYSLEKQLSSDKTSIGIQLRTKDTLDQELITKKAISIVSSLEVAPELTIKDSSQTDKSDWFISTSDTLVVNTVCFNLPDTLSRNVFIHSEKGTVNLYKTKFKLSETVKYKMSLLSVVDGGDILIDHLELSRATFTRDLIVSSNTRLTCEKVTLDKLTLANCSVINAESKEGTHEIKLNNFCTTSLTSEADKLVLITAKGGSLSMHNADVSIGSAASSHNSIDQDEPNICQWATGLIKTEKCRVSLTDSTFRDTPDGVVSMKEGELILTSVVFKNTNATVANFPSFSRNVHCNGGKIIVSTHRPEVFNYAWFDLTNCEVEGSQTLKDAPLFVPTIEKIEVPKGKDFLLSFTGKNMHPCGLQLKVFKLVKGDPVQDQEFPVTLSSETQGTAKPAKAFKVTKEHRATLVYGNHKTATDIQFTIGKSNKGIIITVVVIVVVVFVGIAVAVCVVLCVLKSRKKKRHGYVSINESDDDGI</sequence>
<dbReference type="InterPro" id="IPR011050">
    <property type="entry name" value="Pectin_lyase_fold/virulence"/>
</dbReference>
<evidence type="ECO:0000313" key="4">
    <source>
        <dbReference type="Proteomes" id="UP001281761"/>
    </source>
</evidence>
<gene>
    <name evidence="3" type="ORF">BLNAU_7637</name>
</gene>